<keyword evidence="2" id="KW-1185">Reference proteome</keyword>
<dbReference type="EnsemblMetazoa" id="CJA33706a.1">
    <property type="protein sequence ID" value="CJA33706a.1"/>
    <property type="gene ID" value="WBGene00209553"/>
</dbReference>
<accession>A0A8R1IL46</accession>
<dbReference type="Gene3D" id="3.30.420.10">
    <property type="entry name" value="Ribonuclease H-like superfamily/Ribonuclease H"/>
    <property type="match status" value="1"/>
</dbReference>
<sequence>MKRRSQLVHHETLAQQQCGVELGPCAEQSQIDVMTQLGLSLHKMKFKIERKQERHPTLFEWIQTVLERSVKGTPNIYEEELRKRISNDDLKAALLQEWDSISVAELQKLVASMPNRMFEVIQNHGGETSY</sequence>
<name>A0A8R1IL46_CAEJA</name>
<organism evidence="1 2">
    <name type="scientific">Caenorhabditis japonica</name>
    <dbReference type="NCBI Taxonomy" id="281687"/>
    <lineage>
        <taxon>Eukaryota</taxon>
        <taxon>Metazoa</taxon>
        <taxon>Ecdysozoa</taxon>
        <taxon>Nematoda</taxon>
        <taxon>Chromadorea</taxon>
        <taxon>Rhabditida</taxon>
        <taxon>Rhabditina</taxon>
        <taxon>Rhabditomorpha</taxon>
        <taxon>Rhabditoidea</taxon>
        <taxon>Rhabditidae</taxon>
        <taxon>Peloderinae</taxon>
        <taxon>Caenorhabditis</taxon>
    </lineage>
</organism>
<dbReference type="Proteomes" id="UP000005237">
    <property type="component" value="Unassembled WGS sequence"/>
</dbReference>
<protein>
    <submittedName>
        <fullName evidence="1">Uncharacterized protein</fullName>
    </submittedName>
</protein>
<dbReference type="InterPro" id="IPR036397">
    <property type="entry name" value="RNaseH_sf"/>
</dbReference>
<evidence type="ECO:0000313" key="2">
    <source>
        <dbReference type="Proteomes" id="UP000005237"/>
    </source>
</evidence>
<evidence type="ECO:0000313" key="1">
    <source>
        <dbReference type="EnsemblMetazoa" id="CJA33706a.1"/>
    </source>
</evidence>
<reference evidence="1" key="2">
    <citation type="submission" date="2022-06" db="UniProtKB">
        <authorList>
            <consortium name="EnsemblMetazoa"/>
        </authorList>
    </citation>
    <scope>IDENTIFICATION</scope>
    <source>
        <strain evidence="1">DF5081</strain>
    </source>
</reference>
<dbReference type="GO" id="GO:0003676">
    <property type="term" value="F:nucleic acid binding"/>
    <property type="evidence" value="ECO:0007669"/>
    <property type="project" value="InterPro"/>
</dbReference>
<dbReference type="AlphaFoldDB" id="A0A8R1IL46"/>
<reference evidence="2" key="1">
    <citation type="submission" date="2010-08" db="EMBL/GenBank/DDBJ databases">
        <authorList>
            <consortium name="Caenorhabditis japonica Sequencing Consortium"/>
            <person name="Wilson R.K."/>
        </authorList>
    </citation>
    <scope>NUCLEOTIDE SEQUENCE [LARGE SCALE GENOMIC DNA]</scope>
    <source>
        <strain evidence="2">DF5081</strain>
    </source>
</reference>
<proteinExistence type="predicted"/>